<accession>A0A9D1MNT6</accession>
<feature type="transmembrane region" description="Helical" evidence="6">
    <location>
        <begin position="174"/>
        <end position="192"/>
    </location>
</feature>
<dbReference type="InterPro" id="IPR003740">
    <property type="entry name" value="YitT"/>
</dbReference>
<feature type="transmembrane region" description="Helical" evidence="6">
    <location>
        <begin position="146"/>
        <end position="168"/>
    </location>
</feature>
<dbReference type="InterPro" id="IPR015867">
    <property type="entry name" value="N-reg_PII/ATP_PRibTrfase_C"/>
</dbReference>
<feature type="domain" description="DUF2179" evidence="7">
    <location>
        <begin position="221"/>
        <end position="275"/>
    </location>
</feature>
<evidence type="ECO:0000256" key="1">
    <source>
        <dbReference type="ARBA" id="ARBA00004651"/>
    </source>
</evidence>
<dbReference type="PANTHER" id="PTHR33545">
    <property type="entry name" value="UPF0750 MEMBRANE PROTEIN YITT-RELATED"/>
    <property type="match status" value="1"/>
</dbReference>
<reference evidence="8" key="2">
    <citation type="journal article" date="2021" name="PeerJ">
        <title>Extensive microbial diversity within the chicken gut microbiome revealed by metagenomics and culture.</title>
        <authorList>
            <person name="Gilroy R."/>
            <person name="Ravi A."/>
            <person name="Getino M."/>
            <person name="Pursley I."/>
            <person name="Horton D.L."/>
            <person name="Alikhan N.F."/>
            <person name="Baker D."/>
            <person name="Gharbi K."/>
            <person name="Hall N."/>
            <person name="Watson M."/>
            <person name="Adriaenssens E.M."/>
            <person name="Foster-Nyarko E."/>
            <person name="Jarju S."/>
            <person name="Secka A."/>
            <person name="Antonio M."/>
            <person name="Oren A."/>
            <person name="Chaudhuri R.R."/>
            <person name="La Ragione R."/>
            <person name="Hildebrand F."/>
            <person name="Pallen M.J."/>
        </authorList>
    </citation>
    <scope>NUCLEOTIDE SEQUENCE</scope>
    <source>
        <strain evidence="8">CHK160-1198</strain>
    </source>
</reference>
<protein>
    <submittedName>
        <fullName evidence="8">YitT family protein</fullName>
    </submittedName>
</protein>
<dbReference type="PIRSF" id="PIRSF006483">
    <property type="entry name" value="Membrane_protein_YitT"/>
    <property type="match status" value="1"/>
</dbReference>
<dbReference type="GO" id="GO:0005886">
    <property type="term" value="C:plasma membrane"/>
    <property type="evidence" value="ECO:0007669"/>
    <property type="project" value="UniProtKB-SubCell"/>
</dbReference>
<evidence type="ECO:0000259" key="7">
    <source>
        <dbReference type="Pfam" id="PF10035"/>
    </source>
</evidence>
<dbReference type="Gene3D" id="3.30.70.120">
    <property type="match status" value="1"/>
</dbReference>
<dbReference type="PANTHER" id="PTHR33545:SF5">
    <property type="entry name" value="UPF0750 MEMBRANE PROTEIN YITT"/>
    <property type="match status" value="1"/>
</dbReference>
<gene>
    <name evidence="8" type="ORF">IAB06_00415</name>
</gene>
<proteinExistence type="predicted"/>
<evidence type="ECO:0000256" key="3">
    <source>
        <dbReference type="ARBA" id="ARBA00022692"/>
    </source>
</evidence>
<feature type="transmembrane region" description="Helical" evidence="6">
    <location>
        <begin position="76"/>
        <end position="95"/>
    </location>
</feature>
<evidence type="ECO:0000313" key="8">
    <source>
        <dbReference type="EMBL" id="HIU63492.1"/>
    </source>
</evidence>
<reference evidence="8" key="1">
    <citation type="submission" date="2020-10" db="EMBL/GenBank/DDBJ databases">
        <authorList>
            <person name="Gilroy R."/>
        </authorList>
    </citation>
    <scope>NUCLEOTIDE SEQUENCE</scope>
    <source>
        <strain evidence="8">CHK160-1198</strain>
    </source>
</reference>
<feature type="transmembrane region" description="Helical" evidence="6">
    <location>
        <begin position="51"/>
        <end position="71"/>
    </location>
</feature>
<keyword evidence="5 6" id="KW-0472">Membrane</keyword>
<dbReference type="Pfam" id="PF02588">
    <property type="entry name" value="YitT_membrane"/>
    <property type="match status" value="1"/>
</dbReference>
<keyword evidence="2" id="KW-1003">Cell membrane</keyword>
<feature type="transmembrane region" description="Helical" evidence="6">
    <location>
        <begin position="12"/>
        <end position="31"/>
    </location>
</feature>
<dbReference type="Proteomes" id="UP000824099">
    <property type="component" value="Unassembled WGS sequence"/>
</dbReference>
<name>A0A9D1MNT6_9FIRM</name>
<dbReference type="InterPro" id="IPR019264">
    <property type="entry name" value="DUF2179"/>
</dbReference>
<keyword evidence="4 6" id="KW-1133">Transmembrane helix</keyword>
<dbReference type="AlphaFoldDB" id="A0A9D1MNT6"/>
<keyword evidence="3 6" id="KW-0812">Transmembrane</keyword>
<comment type="subcellular location">
    <subcellularLocation>
        <location evidence="1">Cell membrane</location>
        <topology evidence="1">Multi-pass membrane protein</topology>
    </subcellularLocation>
</comment>
<dbReference type="InterPro" id="IPR051461">
    <property type="entry name" value="UPF0750_membrane"/>
</dbReference>
<evidence type="ECO:0000256" key="6">
    <source>
        <dbReference type="SAM" id="Phobius"/>
    </source>
</evidence>
<evidence type="ECO:0000256" key="5">
    <source>
        <dbReference type="ARBA" id="ARBA00023136"/>
    </source>
</evidence>
<comment type="caution">
    <text evidence="8">The sequence shown here is derived from an EMBL/GenBank/DDBJ whole genome shotgun (WGS) entry which is preliminary data.</text>
</comment>
<dbReference type="CDD" id="cd16380">
    <property type="entry name" value="YitT_C"/>
    <property type="match status" value="1"/>
</dbReference>
<sequence length="288" mass="31490">MKVKISISEILVILAANLLYAAGVVFFIIPAELITGGTTGLALAINHYSGFSVASSVFIFNALMFVAGFLVLGKKFAFTTLISSIFFPIALGLLQTTFGHLVLTTDLLLCTVFASLAIGISIAMVIRVGASTGGLSIPPLIFHKYWRIPVSLTLYVIDCLVLGAQIFFSPTDKILYGIILVILYSLILDKLLMFGTGKIQLEVISKQTNEIKEMIIEKFDRGVTLLHGQTGYANAKTDLLLSVISQHELVKMEKLIRQIDPEAFVIISHVTEVQGRGFSLSKKYIKNK</sequence>
<feature type="transmembrane region" description="Helical" evidence="6">
    <location>
        <begin position="101"/>
        <end position="126"/>
    </location>
</feature>
<evidence type="ECO:0000256" key="2">
    <source>
        <dbReference type="ARBA" id="ARBA00022475"/>
    </source>
</evidence>
<evidence type="ECO:0000256" key="4">
    <source>
        <dbReference type="ARBA" id="ARBA00022989"/>
    </source>
</evidence>
<dbReference type="Pfam" id="PF10035">
    <property type="entry name" value="DUF2179"/>
    <property type="match status" value="1"/>
</dbReference>
<dbReference type="EMBL" id="DVNI01000005">
    <property type="protein sequence ID" value="HIU63492.1"/>
    <property type="molecule type" value="Genomic_DNA"/>
</dbReference>
<organism evidence="8 9">
    <name type="scientific">Candidatus Avacidaminococcus intestinavium</name>
    <dbReference type="NCBI Taxonomy" id="2840684"/>
    <lineage>
        <taxon>Bacteria</taxon>
        <taxon>Bacillati</taxon>
        <taxon>Bacillota</taxon>
        <taxon>Negativicutes</taxon>
        <taxon>Acidaminococcales</taxon>
        <taxon>Acidaminococcaceae</taxon>
        <taxon>Acidaminococcaceae incertae sedis</taxon>
        <taxon>Candidatus Avacidaminococcus</taxon>
    </lineage>
</organism>
<evidence type="ECO:0000313" key="9">
    <source>
        <dbReference type="Proteomes" id="UP000824099"/>
    </source>
</evidence>